<organism evidence="2 3">
    <name type="scientific">Seminavis robusta</name>
    <dbReference type="NCBI Taxonomy" id="568900"/>
    <lineage>
        <taxon>Eukaryota</taxon>
        <taxon>Sar</taxon>
        <taxon>Stramenopiles</taxon>
        <taxon>Ochrophyta</taxon>
        <taxon>Bacillariophyta</taxon>
        <taxon>Bacillariophyceae</taxon>
        <taxon>Bacillariophycidae</taxon>
        <taxon>Naviculales</taxon>
        <taxon>Naviculaceae</taxon>
        <taxon>Seminavis</taxon>
    </lineage>
</organism>
<evidence type="ECO:0000313" key="3">
    <source>
        <dbReference type="Proteomes" id="UP001153069"/>
    </source>
</evidence>
<gene>
    <name evidence="2" type="ORF">SEMRO_1699_G292010.1</name>
</gene>
<accession>A0A9N8HWU1</accession>
<dbReference type="Proteomes" id="UP001153069">
    <property type="component" value="Unassembled WGS sequence"/>
</dbReference>
<dbReference type="EMBL" id="CAICTM010001697">
    <property type="protein sequence ID" value="CAB9525598.1"/>
    <property type="molecule type" value="Genomic_DNA"/>
</dbReference>
<keyword evidence="3" id="KW-1185">Reference proteome</keyword>
<evidence type="ECO:0000313" key="2">
    <source>
        <dbReference type="EMBL" id="CAB9525598.1"/>
    </source>
</evidence>
<evidence type="ECO:0000256" key="1">
    <source>
        <dbReference type="SAM" id="MobiDB-lite"/>
    </source>
</evidence>
<reference evidence="2" key="1">
    <citation type="submission" date="2020-06" db="EMBL/GenBank/DDBJ databases">
        <authorList>
            <consortium name="Plant Systems Biology data submission"/>
        </authorList>
    </citation>
    <scope>NUCLEOTIDE SEQUENCE</scope>
    <source>
        <strain evidence="2">D6</strain>
    </source>
</reference>
<protein>
    <submittedName>
        <fullName evidence="2">Uncharacterized protein</fullName>
    </submittedName>
</protein>
<name>A0A9N8HWU1_9STRA</name>
<feature type="region of interest" description="Disordered" evidence="1">
    <location>
        <begin position="36"/>
        <end position="77"/>
    </location>
</feature>
<dbReference type="AlphaFoldDB" id="A0A9N8HWU1"/>
<comment type="caution">
    <text evidence="2">The sequence shown here is derived from an EMBL/GenBank/DDBJ whole genome shotgun (WGS) entry which is preliminary data.</text>
</comment>
<proteinExistence type="predicted"/>
<sequence>MCRASSKQIPKIIYCDMKKKQPEVHHEPLEEEITATYLSSSVRNDDEDMDTSSNSRWDDMASPRLPKLPNRHMRRLPPHEENRIVEAASEFLEWPSGAVHPPTPNVGVHPVRANDSTFLEVRWKDDSGV</sequence>